<gene>
    <name evidence="1" type="ORF">ER308_09755</name>
</gene>
<dbReference type="InterPro" id="IPR002808">
    <property type="entry name" value="AdoCbi_amidolase"/>
</dbReference>
<dbReference type="PANTHER" id="PTHR35336">
    <property type="entry name" value="ADENOSYLCOBINAMIDE AMIDOHYDROLASE"/>
    <property type="match status" value="1"/>
</dbReference>
<keyword evidence="2" id="KW-1185">Reference proteome</keyword>
<dbReference type="GO" id="GO:0016787">
    <property type="term" value="F:hydrolase activity"/>
    <property type="evidence" value="ECO:0007669"/>
    <property type="project" value="UniProtKB-KW"/>
</dbReference>
<dbReference type="RefSeq" id="WP_131154810.1">
    <property type="nucleotide sequence ID" value="NZ_CP036402.1"/>
</dbReference>
<evidence type="ECO:0000313" key="2">
    <source>
        <dbReference type="Proteomes" id="UP000291469"/>
    </source>
</evidence>
<evidence type="ECO:0000313" key="1">
    <source>
        <dbReference type="EMBL" id="QBI19813.1"/>
    </source>
</evidence>
<accession>A0A411YEX7</accession>
<dbReference type="Proteomes" id="UP000291469">
    <property type="component" value="Chromosome"/>
</dbReference>
<sequence length="245" mass="24230">MIPADGAPRLLEGALVVRFPQTRPCASTAVLGGGVGWIRSWLNLEVPRDYARTDPAAHLAERARGLRLSGPVVGMLTAAAVGDHSEGFGDGARAVATVGLGRPLAAAGGSRSSVSTGLEAANVEVGTINLLVTTAVPLSPTGLLGALQTAVEAKVQALSGRGVVGPDGVTPATGTATDSLCVTAAAAEAAPPWTPHLPRTSTPSDFAGPATPVGAAIASAVHDAVGDGVDRWRSRVASGGSSTAV</sequence>
<reference evidence="1 2" key="1">
    <citation type="submission" date="2019-01" db="EMBL/GenBank/DDBJ databases">
        <title>Egibacter rhizosphaerae EGI 80759T.</title>
        <authorList>
            <person name="Chen D.-D."/>
            <person name="Tian Y."/>
            <person name="Jiao J.-Y."/>
            <person name="Zhang X.-T."/>
            <person name="Zhang Y.-G."/>
            <person name="Zhang Y."/>
            <person name="Xiao M."/>
            <person name="Shu W.-S."/>
            <person name="Li W.-J."/>
        </authorList>
    </citation>
    <scope>NUCLEOTIDE SEQUENCE [LARGE SCALE GENOMIC DNA]</scope>
    <source>
        <strain evidence="1 2">EGI 80759</strain>
    </source>
</reference>
<dbReference type="InterPro" id="IPR052209">
    <property type="entry name" value="CbiZ"/>
</dbReference>
<organism evidence="1 2">
    <name type="scientific">Egibacter rhizosphaerae</name>
    <dbReference type="NCBI Taxonomy" id="1670831"/>
    <lineage>
        <taxon>Bacteria</taxon>
        <taxon>Bacillati</taxon>
        <taxon>Actinomycetota</taxon>
        <taxon>Nitriliruptoria</taxon>
        <taxon>Egibacterales</taxon>
        <taxon>Egibacteraceae</taxon>
        <taxon>Egibacter</taxon>
    </lineage>
</organism>
<keyword evidence="1" id="KW-0378">Hydrolase</keyword>
<protein>
    <submittedName>
        <fullName evidence="1">Adenosylcobinamide amidohydrolase</fullName>
    </submittedName>
</protein>
<dbReference type="OrthoDB" id="5242020at2"/>
<dbReference type="PANTHER" id="PTHR35336:SF5">
    <property type="entry name" value="ADENOSYLCOBINAMIDE AMIDOHYDROLASE"/>
    <property type="match status" value="1"/>
</dbReference>
<dbReference type="AlphaFoldDB" id="A0A411YEX7"/>
<dbReference type="Pfam" id="PF01955">
    <property type="entry name" value="CbiZ"/>
    <property type="match status" value="1"/>
</dbReference>
<proteinExistence type="predicted"/>
<dbReference type="KEGG" id="erz:ER308_09755"/>
<dbReference type="EMBL" id="CP036402">
    <property type="protein sequence ID" value="QBI19813.1"/>
    <property type="molecule type" value="Genomic_DNA"/>
</dbReference>
<name>A0A411YEX7_9ACTN</name>